<proteinExistence type="predicted"/>
<dbReference type="EMBL" id="JAGRRH010000007">
    <property type="protein sequence ID" value="KAG7365927.1"/>
    <property type="molecule type" value="Genomic_DNA"/>
</dbReference>
<feature type="region of interest" description="Disordered" evidence="1">
    <location>
        <begin position="1"/>
        <end position="42"/>
    </location>
</feature>
<evidence type="ECO:0000313" key="3">
    <source>
        <dbReference type="EMBL" id="KAG7365927.1"/>
    </source>
</evidence>
<keyword evidence="2" id="KW-0812">Transmembrane</keyword>
<keyword evidence="2" id="KW-1133">Transmembrane helix</keyword>
<reference evidence="3" key="2">
    <citation type="submission" date="2021-04" db="EMBL/GenBank/DDBJ databases">
        <authorList>
            <person name="Podell S."/>
        </authorList>
    </citation>
    <scope>NUCLEOTIDE SEQUENCE</scope>
    <source>
        <strain evidence="3">Hildebrandi</strain>
    </source>
</reference>
<feature type="compositionally biased region" description="Basic and acidic residues" evidence="1">
    <location>
        <begin position="16"/>
        <end position="39"/>
    </location>
</feature>
<accession>A0A9K3LPW0</accession>
<feature type="transmembrane region" description="Helical" evidence="2">
    <location>
        <begin position="51"/>
        <end position="75"/>
    </location>
</feature>
<keyword evidence="2" id="KW-0472">Membrane</keyword>
<gene>
    <name evidence="3" type="ORF">IV203_028597</name>
</gene>
<evidence type="ECO:0000313" key="4">
    <source>
        <dbReference type="Proteomes" id="UP000693970"/>
    </source>
</evidence>
<organism evidence="3 4">
    <name type="scientific">Nitzschia inconspicua</name>
    <dbReference type="NCBI Taxonomy" id="303405"/>
    <lineage>
        <taxon>Eukaryota</taxon>
        <taxon>Sar</taxon>
        <taxon>Stramenopiles</taxon>
        <taxon>Ochrophyta</taxon>
        <taxon>Bacillariophyta</taxon>
        <taxon>Bacillariophyceae</taxon>
        <taxon>Bacillariophycidae</taxon>
        <taxon>Bacillariales</taxon>
        <taxon>Bacillariaceae</taxon>
        <taxon>Nitzschia</taxon>
    </lineage>
</organism>
<keyword evidence="4" id="KW-1185">Reference proteome</keyword>
<dbReference type="AlphaFoldDB" id="A0A9K3LPW0"/>
<dbReference type="Proteomes" id="UP000693970">
    <property type="component" value="Unassembled WGS sequence"/>
</dbReference>
<protein>
    <submittedName>
        <fullName evidence="3">Uncharacterized protein</fullName>
    </submittedName>
</protein>
<reference evidence="3" key="1">
    <citation type="journal article" date="2021" name="Sci. Rep.">
        <title>Diploid genomic architecture of Nitzschia inconspicua, an elite biomass production diatom.</title>
        <authorList>
            <person name="Oliver A."/>
            <person name="Podell S."/>
            <person name="Pinowska A."/>
            <person name="Traller J.C."/>
            <person name="Smith S.R."/>
            <person name="McClure R."/>
            <person name="Beliaev A."/>
            <person name="Bohutskyi P."/>
            <person name="Hill E.A."/>
            <person name="Rabines A."/>
            <person name="Zheng H."/>
            <person name="Allen L.Z."/>
            <person name="Kuo A."/>
            <person name="Grigoriev I.V."/>
            <person name="Allen A.E."/>
            <person name="Hazlebeck D."/>
            <person name="Allen E.E."/>
        </authorList>
    </citation>
    <scope>NUCLEOTIDE SEQUENCE</scope>
    <source>
        <strain evidence="3">Hildebrandi</strain>
    </source>
</reference>
<name>A0A9K3LPW0_9STRA</name>
<evidence type="ECO:0000256" key="2">
    <source>
        <dbReference type="SAM" id="Phobius"/>
    </source>
</evidence>
<comment type="caution">
    <text evidence="3">The sequence shown here is derived from an EMBL/GenBank/DDBJ whole genome shotgun (WGS) entry which is preliminary data.</text>
</comment>
<sequence length="118" mass="12701">MSTSGNADCELTVQQKPEERGVHERNSAPMDSPKRKEVNRVTLDPGQGGKLRVICAVLITAAVLVVIATASTLALSNRDTLARRSGSASICERFLMKMKINVPWTQFAAKIATACATE</sequence>
<evidence type="ECO:0000256" key="1">
    <source>
        <dbReference type="SAM" id="MobiDB-lite"/>
    </source>
</evidence>